<evidence type="ECO:0000313" key="7">
    <source>
        <dbReference type="Ensembl" id="ENSLLEP00000028161.1"/>
    </source>
</evidence>
<comment type="similarity">
    <text evidence="2 5">Belongs to the sulfotransferase 1 family.</text>
</comment>
<reference evidence="7" key="1">
    <citation type="submission" date="2025-08" db="UniProtKB">
        <authorList>
            <consortium name="Ensembl"/>
        </authorList>
    </citation>
    <scope>IDENTIFICATION</scope>
</reference>
<dbReference type="PANTHER" id="PTHR11783">
    <property type="entry name" value="SULFOTRANSFERASE SULT"/>
    <property type="match status" value="1"/>
</dbReference>
<dbReference type="Proteomes" id="UP000694569">
    <property type="component" value="Unplaced"/>
</dbReference>
<feature type="domain" description="Sulfotransferase" evidence="6">
    <location>
        <begin position="60"/>
        <end position="308"/>
    </location>
</feature>
<evidence type="ECO:0000256" key="4">
    <source>
        <dbReference type="ARBA" id="ARBA00022679"/>
    </source>
</evidence>
<dbReference type="GeneTree" id="ENSGT00940000160912"/>
<dbReference type="Pfam" id="PF00685">
    <property type="entry name" value="Sulfotransfer_1"/>
    <property type="match status" value="1"/>
</dbReference>
<evidence type="ECO:0000256" key="3">
    <source>
        <dbReference type="ARBA" id="ARBA00022490"/>
    </source>
</evidence>
<dbReference type="Ensembl" id="ENSLLET00000029259.1">
    <property type="protein sequence ID" value="ENSLLEP00000028161.1"/>
    <property type="gene ID" value="ENSLLEG00000017906.1"/>
</dbReference>
<dbReference type="AlphaFoldDB" id="A0A8C5PVL6"/>
<evidence type="ECO:0000313" key="8">
    <source>
        <dbReference type="Proteomes" id="UP000694569"/>
    </source>
</evidence>
<dbReference type="OrthoDB" id="205623at2759"/>
<dbReference type="EC" id="2.8.2.-" evidence="5"/>
<evidence type="ECO:0000259" key="6">
    <source>
        <dbReference type="Pfam" id="PF00685"/>
    </source>
</evidence>
<dbReference type="GO" id="GO:0005737">
    <property type="term" value="C:cytoplasm"/>
    <property type="evidence" value="ECO:0007669"/>
    <property type="project" value="UniProtKB-SubCell"/>
</dbReference>
<dbReference type="SUPFAM" id="SSF52540">
    <property type="entry name" value="P-loop containing nucleoside triphosphate hydrolases"/>
    <property type="match status" value="1"/>
</dbReference>
<keyword evidence="4 5" id="KW-0808">Transferase</keyword>
<proteinExistence type="inferred from homology"/>
<evidence type="ECO:0000256" key="1">
    <source>
        <dbReference type="ARBA" id="ARBA00004496"/>
    </source>
</evidence>
<dbReference type="FunFam" id="3.40.50.300:FF:000433">
    <property type="entry name" value="Estrogen sulfotransferase"/>
    <property type="match status" value="1"/>
</dbReference>
<accession>A0A8C5PVL6</accession>
<sequence length="317" mass="36719">MLPIAACASLLKRMDPVMMELLAKALEKVTFTMGEMEGVPLPQDTCDAWETIHNFQAREDDIIIATYPKAGTTWAQEILDLIMLEGDTLKACRAPCFIKIPFIDLVPIKPMKSGVELANKMESPRLLKTHFPIQLVPPSFWEKNVKVVYVARNAKDCMVSYYYFQKMNKGLPDPGTWDEYFSTFMSGKAPWGSWFDHVIGWWNAREKHQILYTFYEDLIEDLEREIRRMAKFLGKDLSEEAIEKIKQHTSFQAMKDNPMTNFTVLPKAVFDQSVTPFMRKGKVGDWKNHFLVSQNEVFDATYKKRMEGVDLTFRDLL</sequence>
<dbReference type="Gene3D" id="3.40.50.300">
    <property type="entry name" value="P-loop containing nucleotide triphosphate hydrolases"/>
    <property type="match status" value="1"/>
</dbReference>
<comment type="subcellular location">
    <subcellularLocation>
        <location evidence="1">Cytoplasm</location>
    </subcellularLocation>
</comment>
<reference evidence="7" key="2">
    <citation type="submission" date="2025-09" db="UniProtKB">
        <authorList>
            <consortium name="Ensembl"/>
        </authorList>
    </citation>
    <scope>IDENTIFICATION</scope>
</reference>
<dbReference type="InterPro" id="IPR027417">
    <property type="entry name" value="P-loop_NTPase"/>
</dbReference>
<name>A0A8C5PVL6_9ANUR</name>
<protein>
    <recommendedName>
        <fullName evidence="5">Sulfotransferase</fullName>
        <ecNumber evidence="5">2.8.2.-</ecNumber>
    </recommendedName>
</protein>
<keyword evidence="8" id="KW-1185">Reference proteome</keyword>
<evidence type="ECO:0000256" key="2">
    <source>
        <dbReference type="ARBA" id="ARBA00005771"/>
    </source>
</evidence>
<dbReference type="InterPro" id="IPR000863">
    <property type="entry name" value="Sulfotransferase_dom"/>
</dbReference>
<keyword evidence="3" id="KW-0963">Cytoplasm</keyword>
<evidence type="ECO:0000256" key="5">
    <source>
        <dbReference type="RuleBase" id="RU361155"/>
    </source>
</evidence>
<dbReference type="GO" id="GO:0008146">
    <property type="term" value="F:sulfotransferase activity"/>
    <property type="evidence" value="ECO:0007669"/>
    <property type="project" value="InterPro"/>
</dbReference>
<organism evidence="7 8">
    <name type="scientific">Leptobrachium leishanense</name>
    <name type="common">Leishan spiny toad</name>
    <dbReference type="NCBI Taxonomy" id="445787"/>
    <lineage>
        <taxon>Eukaryota</taxon>
        <taxon>Metazoa</taxon>
        <taxon>Chordata</taxon>
        <taxon>Craniata</taxon>
        <taxon>Vertebrata</taxon>
        <taxon>Euteleostomi</taxon>
        <taxon>Amphibia</taxon>
        <taxon>Batrachia</taxon>
        <taxon>Anura</taxon>
        <taxon>Pelobatoidea</taxon>
        <taxon>Megophryidae</taxon>
        <taxon>Leptobrachium</taxon>
    </lineage>
</organism>